<gene>
    <name evidence="1" type="ORF">GCM10023188_25050</name>
</gene>
<sequence length="253" mass="29786">MFAKQKKNPYTQKKYLHCHQQVKFILNCHNQDGPMDAQEYSPRYIQINELYIDTVVIDDTEFITLWCFTVLDDEYKFVYLGCDFSQFNQILIAAGDKGKEIALHIANVLNQPYDVPTLIPIKEQFDEYLELTGHDIIVYEPLAVEDDFEEYDEEDEDLPIEQLFGGKPNKTQQKYLIYQLDKLYPSMVFEPEKIIHEELVDCFEDDSLELAQLYYDYMNAVENGYSEGEARQVAGLDKELFFRMARKAADLWK</sequence>
<proteinExistence type="predicted"/>
<reference evidence="2" key="1">
    <citation type="journal article" date="2019" name="Int. J. Syst. Evol. Microbiol.">
        <title>The Global Catalogue of Microorganisms (GCM) 10K type strain sequencing project: providing services to taxonomists for standard genome sequencing and annotation.</title>
        <authorList>
            <consortium name="The Broad Institute Genomics Platform"/>
            <consortium name="The Broad Institute Genome Sequencing Center for Infectious Disease"/>
            <person name="Wu L."/>
            <person name="Ma J."/>
        </authorList>
    </citation>
    <scope>NUCLEOTIDE SEQUENCE [LARGE SCALE GENOMIC DNA]</scope>
    <source>
        <strain evidence="2">JCM 17926</strain>
    </source>
</reference>
<dbReference type="Proteomes" id="UP001500552">
    <property type="component" value="Unassembled WGS sequence"/>
</dbReference>
<accession>A0ABP8LQP3</accession>
<evidence type="ECO:0000313" key="1">
    <source>
        <dbReference type="EMBL" id="GAA4434280.1"/>
    </source>
</evidence>
<organism evidence="1 2">
    <name type="scientific">Pontibacter saemangeumensis</name>
    <dbReference type="NCBI Taxonomy" id="1084525"/>
    <lineage>
        <taxon>Bacteria</taxon>
        <taxon>Pseudomonadati</taxon>
        <taxon>Bacteroidota</taxon>
        <taxon>Cytophagia</taxon>
        <taxon>Cytophagales</taxon>
        <taxon>Hymenobacteraceae</taxon>
        <taxon>Pontibacter</taxon>
    </lineage>
</organism>
<dbReference type="EMBL" id="BAABHC010000014">
    <property type="protein sequence ID" value="GAA4434280.1"/>
    <property type="molecule type" value="Genomic_DNA"/>
</dbReference>
<keyword evidence="2" id="KW-1185">Reference proteome</keyword>
<name>A0ABP8LQP3_9BACT</name>
<evidence type="ECO:0000313" key="2">
    <source>
        <dbReference type="Proteomes" id="UP001500552"/>
    </source>
</evidence>
<comment type="caution">
    <text evidence="1">The sequence shown here is derived from an EMBL/GenBank/DDBJ whole genome shotgun (WGS) entry which is preliminary data.</text>
</comment>
<protein>
    <submittedName>
        <fullName evidence="1">Uncharacterized protein</fullName>
    </submittedName>
</protein>